<accession>A0A0M2UTL0</accession>
<keyword evidence="2" id="KW-1185">Reference proteome</keyword>
<reference evidence="1 2" key="1">
    <citation type="journal article" date="2013" name="BMC Microbiol.">
        <title>Identification of the type II cytochrome c maturation pathway in anammox bacteria by comparative genomics.</title>
        <authorList>
            <person name="Ferousi C."/>
            <person name="Speth D.R."/>
            <person name="Reimann J."/>
            <person name="Op den Camp H.J."/>
            <person name="Allen J.W."/>
            <person name="Keltjens J.T."/>
            <person name="Jetten M.S."/>
        </authorList>
    </citation>
    <scope>NUCLEOTIDE SEQUENCE [LARGE SCALE GENOMIC DNA]</scope>
    <source>
        <strain evidence="1">RU1</strain>
    </source>
</reference>
<dbReference type="Proteomes" id="UP000034954">
    <property type="component" value="Unassembled WGS sequence"/>
</dbReference>
<organism evidence="1 2">
    <name type="scientific">Candidatus Brocadia fulgida</name>
    <dbReference type="NCBI Taxonomy" id="380242"/>
    <lineage>
        <taxon>Bacteria</taxon>
        <taxon>Pseudomonadati</taxon>
        <taxon>Planctomycetota</taxon>
        <taxon>Candidatus Brocadiia</taxon>
        <taxon>Candidatus Brocadiales</taxon>
        <taxon>Candidatus Brocadiaceae</taxon>
        <taxon>Candidatus Brocadia</taxon>
    </lineage>
</organism>
<evidence type="ECO:0000313" key="1">
    <source>
        <dbReference type="EMBL" id="KKO18950.1"/>
    </source>
</evidence>
<dbReference type="EMBL" id="LAQJ01000226">
    <property type="protein sequence ID" value="KKO18950.1"/>
    <property type="molecule type" value="Genomic_DNA"/>
</dbReference>
<dbReference type="Gene3D" id="3.40.30.10">
    <property type="entry name" value="Glutaredoxin"/>
    <property type="match status" value="1"/>
</dbReference>
<dbReference type="AlphaFoldDB" id="A0A0M2UTL0"/>
<name>A0A0M2UTL0_9BACT</name>
<comment type="caution">
    <text evidence="1">The sequence shown here is derived from an EMBL/GenBank/DDBJ whole genome shotgun (WGS) entry which is preliminary data.</text>
</comment>
<sequence length="63" mass="7378">MKYLYTAEDCPKCETLKKKYRAEGIRFVERNADRIKQPEDEIDQEALVQASMQNMELPVEVNA</sequence>
<protein>
    <recommendedName>
        <fullName evidence="3">Glutaredoxin</fullName>
    </recommendedName>
</protein>
<gene>
    <name evidence="1" type="ORF">BROFUL_02343</name>
</gene>
<evidence type="ECO:0008006" key="3">
    <source>
        <dbReference type="Google" id="ProtNLM"/>
    </source>
</evidence>
<evidence type="ECO:0000313" key="2">
    <source>
        <dbReference type="Proteomes" id="UP000034954"/>
    </source>
</evidence>
<proteinExistence type="predicted"/>